<accession>A0A9N8F3A4</accession>
<proteinExistence type="predicted"/>
<dbReference type="Proteomes" id="UP001153069">
    <property type="component" value="Unassembled WGS sequence"/>
</dbReference>
<keyword evidence="2" id="KW-0812">Transmembrane</keyword>
<feature type="non-terminal residue" evidence="3">
    <location>
        <position position="275"/>
    </location>
</feature>
<evidence type="ECO:0000256" key="2">
    <source>
        <dbReference type="SAM" id="Phobius"/>
    </source>
</evidence>
<reference evidence="3" key="1">
    <citation type="submission" date="2020-06" db="EMBL/GenBank/DDBJ databases">
        <authorList>
            <consortium name="Plant Systems Biology data submission"/>
        </authorList>
    </citation>
    <scope>NUCLEOTIDE SEQUENCE</scope>
    <source>
        <strain evidence="3">D6</strain>
    </source>
</reference>
<protein>
    <submittedName>
        <fullName evidence="3">Uncharacterized protein</fullName>
    </submittedName>
</protein>
<name>A0A9N8F3A4_9STRA</name>
<keyword evidence="4" id="KW-1185">Reference proteome</keyword>
<organism evidence="3 4">
    <name type="scientific">Seminavis robusta</name>
    <dbReference type="NCBI Taxonomy" id="568900"/>
    <lineage>
        <taxon>Eukaryota</taxon>
        <taxon>Sar</taxon>
        <taxon>Stramenopiles</taxon>
        <taxon>Ochrophyta</taxon>
        <taxon>Bacillariophyta</taxon>
        <taxon>Bacillariophyceae</taxon>
        <taxon>Bacillariophycidae</taxon>
        <taxon>Naviculales</taxon>
        <taxon>Naviculaceae</taxon>
        <taxon>Seminavis</taxon>
    </lineage>
</organism>
<keyword evidence="2" id="KW-0472">Membrane</keyword>
<keyword evidence="2" id="KW-1133">Transmembrane helix</keyword>
<feature type="region of interest" description="Disordered" evidence="1">
    <location>
        <begin position="106"/>
        <end position="127"/>
    </location>
</feature>
<comment type="caution">
    <text evidence="3">The sequence shown here is derived from an EMBL/GenBank/DDBJ whole genome shotgun (WGS) entry which is preliminary data.</text>
</comment>
<feature type="region of interest" description="Disordered" evidence="1">
    <location>
        <begin position="1"/>
        <end position="32"/>
    </location>
</feature>
<gene>
    <name evidence="3" type="ORF">SEMRO_3338_G346960.1</name>
</gene>
<feature type="transmembrane region" description="Helical" evidence="2">
    <location>
        <begin position="69"/>
        <end position="88"/>
    </location>
</feature>
<sequence length="275" mass="30462">MSSQEPAEQGGLPPGSVEHGSSNQQEPQEEAGLAGAVLTADVQWVAGQNPDGTEADANERKKKMMLIRVLLLLLALLVILVIAIPLAVSGGGQKDDPALEISAMDNSTQGETSDPVPTQVPTQPPTMESDLDFEVLLPNADNSTFELISSDPSSPQFKAFEWLTSDPHLQRYETWRREQRFALATFFHVFGAPLFWTWLNYEIEECGWGENVNKIHVHCDDAGRVRRIVVGRAVDRDIVVFRGSVPPELSLIRQLEALELSHNHQKELILSWLPP</sequence>
<evidence type="ECO:0000313" key="4">
    <source>
        <dbReference type="Proteomes" id="UP001153069"/>
    </source>
</evidence>
<evidence type="ECO:0000313" key="3">
    <source>
        <dbReference type="EMBL" id="CAB9531225.1"/>
    </source>
</evidence>
<dbReference type="AlphaFoldDB" id="A0A9N8F3A4"/>
<evidence type="ECO:0000256" key="1">
    <source>
        <dbReference type="SAM" id="MobiDB-lite"/>
    </source>
</evidence>
<dbReference type="EMBL" id="CAICTM010003336">
    <property type="protein sequence ID" value="CAB9531225.1"/>
    <property type="molecule type" value="Genomic_DNA"/>
</dbReference>